<name>A0AAT9LBW3_9FIRM</name>
<evidence type="ECO:0000259" key="3">
    <source>
        <dbReference type="SMART" id="SM01007"/>
    </source>
</evidence>
<dbReference type="AlphaFoldDB" id="A0AAT9LBW3"/>
<dbReference type="GO" id="GO:0005829">
    <property type="term" value="C:cytosol"/>
    <property type="evidence" value="ECO:0007669"/>
    <property type="project" value="TreeGrafter"/>
</dbReference>
<dbReference type="Gene3D" id="3.40.225.10">
    <property type="entry name" value="Class II aldolase/adducin N-terminal domain"/>
    <property type="match status" value="1"/>
</dbReference>
<dbReference type="InterPro" id="IPR001303">
    <property type="entry name" value="Aldolase_II/adducin_N"/>
</dbReference>
<dbReference type="SMART" id="SM01007">
    <property type="entry name" value="Aldolase_II"/>
    <property type="match status" value="1"/>
</dbReference>
<sequence length="218" mass="23180">MDIKSAKLEVLAGCRAMVDKGLTVGTAGNISMRADAEGVFVITPTSMDYSLLTPDDLVVVDYDGKIVSGKRKPSIEVSMHRLILLNRPDVQAVVHTHSLYATAFASSKEATFLPAFAIEVISYLGGEIAIAEFAPPGSLELAEATVKALGTNAGVLMRNHGAIGVGKTMRDALTAAEILEKSCQIAFFSRIMGGLLDLPAEFVASAKQKSLEKRGVRR</sequence>
<dbReference type="GO" id="GO:0019323">
    <property type="term" value="P:pentose catabolic process"/>
    <property type="evidence" value="ECO:0007669"/>
    <property type="project" value="TreeGrafter"/>
</dbReference>
<dbReference type="Pfam" id="PF00596">
    <property type="entry name" value="Aldolase_II"/>
    <property type="match status" value="1"/>
</dbReference>
<evidence type="ECO:0000256" key="1">
    <source>
        <dbReference type="ARBA" id="ARBA00022723"/>
    </source>
</evidence>
<proteinExistence type="predicted"/>
<reference evidence="4" key="2">
    <citation type="journal article" date="2023" name="Biology">
        <title>Prokaryotic Life Associated with Coal-Fire Gas Vents Revealed by Metagenomics.</title>
        <authorList>
            <person name="Kadnikov V.V."/>
            <person name="Mardanov A.V."/>
            <person name="Beletsky A.V."/>
            <person name="Karnachuk O.V."/>
            <person name="Ravin N.V."/>
        </authorList>
    </citation>
    <scope>NUCLEOTIDE SEQUENCE</scope>
    <source>
        <strain evidence="4">Bu02</strain>
    </source>
</reference>
<dbReference type="SUPFAM" id="SSF53639">
    <property type="entry name" value="AraD/HMP-PK domain-like"/>
    <property type="match status" value="1"/>
</dbReference>
<dbReference type="InterPro" id="IPR050197">
    <property type="entry name" value="Aldolase_class_II_sugar_metab"/>
</dbReference>
<organism evidence="4">
    <name type="scientific">Candidatus Fermentithermobacillus carboniphilus</name>
    <dbReference type="NCBI Taxonomy" id="3085328"/>
    <lineage>
        <taxon>Bacteria</taxon>
        <taxon>Bacillati</taxon>
        <taxon>Bacillota</taxon>
        <taxon>Candidatus Fermentithermobacillia</taxon>
        <taxon>Candidatus Fermentithermobacillales</taxon>
        <taxon>Candidatus Fermentithermobacillaceae</taxon>
        <taxon>Candidatus Fermentithermobacillus</taxon>
    </lineage>
</organism>
<reference evidence="4" key="1">
    <citation type="submission" date="2020-10" db="EMBL/GenBank/DDBJ databases">
        <authorList>
            <person name="Kadnikov V."/>
            <person name="Beletsky A.V."/>
            <person name="Mardanov A.V."/>
            <person name="Karnachuk O.V."/>
            <person name="Ravin N.V."/>
        </authorList>
    </citation>
    <scope>NUCLEOTIDE SEQUENCE</scope>
    <source>
        <strain evidence="4">Bu02</strain>
    </source>
</reference>
<dbReference type="GO" id="GO:0046872">
    <property type="term" value="F:metal ion binding"/>
    <property type="evidence" value="ECO:0007669"/>
    <property type="project" value="UniProtKB-KW"/>
</dbReference>
<keyword evidence="2" id="KW-0456">Lyase</keyword>
<dbReference type="PANTHER" id="PTHR22789">
    <property type="entry name" value="FUCULOSE PHOSPHATE ALDOLASE"/>
    <property type="match status" value="1"/>
</dbReference>
<keyword evidence="1" id="KW-0479">Metal-binding</keyword>
<dbReference type="GO" id="GO:0016832">
    <property type="term" value="F:aldehyde-lyase activity"/>
    <property type="evidence" value="ECO:0007669"/>
    <property type="project" value="TreeGrafter"/>
</dbReference>
<dbReference type="KEGG" id="fcz:IMF26_08975"/>
<dbReference type="PANTHER" id="PTHR22789:SF0">
    <property type="entry name" value="3-OXO-TETRONATE 4-PHOSPHATE DECARBOXYLASE-RELATED"/>
    <property type="match status" value="1"/>
</dbReference>
<evidence type="ECO:0000313" key="4">
    <source>
        <dbReference type="EMBL" id="QUL98162.1"/>
    </source>
</evidence>
<accession>A0AAT9LBW3</accession>
<dbReference type="EMBL" id="CP062796">
    <property type="protein sequence ID" value="QUL98162.1"/>
    <property type="molecule type" value="Genomic_DNA"/>
</dbReference>
<evidence type="ECO:0000256" key="2">
    <source>
        <dbReference type="ARBA" id="ARBA00023239"/>
    </source>
</evidence>
<protein>
    <submittedName>
        <fullName evidence="4">Class II aldolase/adducin family protein</fullName>
    </submittedName>
</protein>
<gene>
    <name evidence="4" type="ORF">IMF26_08975</name>
</gene>
<dbReference type="InterPro" id="IPR036409">
    <property type="entry name" value="Aldolase_II/adducin_N_sf"/>
</dbReference>
<feature type="domain" description="Class II aldolase/adducin N-terminal" evidence="3">
    <location>
        <begin position="8"/>
        <end position="187"/>
    </location>
</feature>